<protein>
    <submittedName>
        <fullName evidence="1">Uncharacterized protein</fullName>
    </submittedName>
</protein>
<dbReference type="EMBL" id="JBBPBM010000011">
    <property type="protein sequence ID" value="KAK8563260.1"/>
    <property type="molecule type" value="Genomic_DNA"/>
</dbReference>
<keyword evidence="2" id="KW-1185">Reference proteome</keyword>
<gene>
    <name evidence="1" type="ORF">V6N12_035410</name>
</gene>
<dbReference type="Proteomes" id="UP001472677">
    <property type="component" value="Unassembled WGS sequence"/>
</dbReference>
<comment type="caution">
    <text evidence="1">The sequence shown here is derived from an EMBL/GenBank/DDBJ whole genome shotgun (WGS) entry which is preliminary data.</text>
</comment>
<evidence type="ECO:0000313" key="1">
    <source>
        <dbReference type="EMBL" id="KAK8563260.1"/>
    </source>
</evidence>
<name>A0ABR2EMN7_9ROSI</name>
<evidence type="ECO:0000313" key="2">
    <source>
        <dbReference type="Proteomes" id="UP001472677"/>
    </source>
</evidence>
<accession>A0ABR2EMN7</accession>
<proteinExistence type="predicted"/>
<reference evidence="1 2" key="1">
    <citation type="journal article" date="2024" name="G3 (Bethesda)">
        <title>Genome assembly of Hibiscus sabdariffa L. provides insights into metabolisms of medicinal natural products.</title>
        <authorList>
            <person name="Kim T."/>
        </authorList>
    </citation>
    <scope>NUCLEOTIDE SEQUENCE [LARGE SCALE GENOMIC DNA]</scope>
    <source>
        <strain evidence="1">TK-2024</strain>
        <tissue evidence="1">Old leaves</tissue>
    </source>
</reference>
<organism evidence="1 2">
    <name type="scientific">Hibiscus sabdariffa</name>
    <name type="common">roselle</name>
    <dbReference type="NCBI Taxonomy" id="183260"/>
    <lineage>
        <taxon>Eukaryota</taxon>
        <taxon>Viridiplantae</taxon>
        <taxon>Streptophyta</taxon>
        <taxon>Embryophyta</taxon>
        <taxon>Tracheophyta</taxon>
        <taxon>Spermatophyta</taxon>
        <taxon>Magnoliopsida</taxon>
        <taxon>eudicotyledons</taxon>
        <taxon>Gunneridae</taxon>
        <taxon>Pentapetalae</taxon>
        <taxon>rosids</taxon>
        <taxon>malvids</taxon>
        <taxon>Malvales</taxon>
        <taxon>Malvaceae</taxon>
        <taxon>Malvoideae</taxon>
        <taxon>Hibiscus</taxon>
    </lineage>
</organism>
<sequence length="272" mass="29148">MHLLIFSHVGSGGRLLCIGGICKATGGLDFSDGLTPSIISVVVNLEPGMFAYKATAAYGMHAAGHSCMATRRPVVAGLIWPLYVGLSLLAATLPQGSGPHWPTTGPRGTSYSHYWHRLCMPWDGAYLPGPVRCTTNAASRLCLVHPGLVPLPFSWDRPGPCLMRQGPTASTPLWIGTWRSVVPTHPSSTGRTVDRPRPLRTAVSALPAMVLSHGTGPWSLLPAATRPVGLAPDNWPVRPLLAWRASHPWADFFGPLSCAARLYFLAFVSFLS</sequence>